<dbReference type="RefSeq" id="WP_164014434.1">
    <property type="nucleotide sequence ID" value="NZ_WUFT01000019.1"/>
</dbReference>
<dbReference type="Proteomes" id="UP000471753">
    <property type="component" value="Unassembled WGS sequence"/>
</dbReference>
<name>A0A7K3ULT0_9HYPH</name>
<proteinExistence type="predicted"/>
<comment type="caution">
    <text evidence="1">The sequence shown here is derived from an EMBL/GenBank/DDBJ whole genome shotgun (WGS) entry which is preliminary data.</text>
</comment>
<organism evidence="1 2">
    <name type="scientific">Rhizobium phaseoli</name>
    <dbReference type="NCBI Taxonomy" id="396"/>
    <lineage>
        <taxon>Bacteria</taxon>
        <taxon>Pseudomonadati</taxon>
        <taxon>Pseudomonadota</taxon>
        <taxon>Alphaproteobacteria</taxon>
        <taxon>Hyphomicrobiales</taxon>
        <taxon>Rhizobiaceae</taxon>
        <taxon>Rhizobium/Agrobacterium group</taxon>
        <taxon>Rhizobium</taxon>
    </lineage>
</organism>
<accession>A0A7K3ULT0</accession>
<protein>
    <submittedName>
        <fullName evidence="1">Uncharacterized protein</fullName>
    </submittedName>
</protein>
<evidence type="ECO:0000313" key="2">
    <source>
        <dbReference type="Proteomes" id="UP000471753"/>
    </source>
</evidence>
<sequence>MKLHQPRLKIDRAFAKIDEAKRALGSTGVHRFVARTDAAGDRFIRLRLFDVDDIIHVIIGEAAYQLRSALDVAAVALARYNGAASVNHVYFPFARTQHEFLAKGTQGKMVGLAQPVQDAIASFAPYRGGNELLYGLNDLCNTDKHNNLLATIAEIGNITSAHPSANFLERISIGAFAGRFAAAVIDSGNRALDGLEFKLDPNDGDVDQIATLMTTKMPMAVGLLFSGTDNLDGNEVFQTMSDMAALVGSIIQKLEAASP</sequence>
<dbReference type="AlphaFoldDB" id="A0A7K3ULT0"/>
<dbReference type="EMBL" id="WUFT01000019">
    <property type="protein sequence ID" value="NEJ73768.1"/>
    <property type="molecule type" value="Genomic_DNA"/>
</dbReference>
<evidence type="ECO:0000313" key="1">
    <source>
        <dbReference type="EMBL" id="NEJ73768.1"/>
    </source>
</evidence>
<reference evidence="1 2" key="1">
    <citation type="submission" date="2019-12" db="EMBL/GenBank/DDBJ databases">
        <title>Rhizobium genotypes associated with high levels of biological nitrogen fixation by grain legumes in a temperate-maritime cropping system.</title>
        <authorList>
            <person name="Maluk M."/>
            <person name="Francesc Ferrando Molina F."/>
            <person name="Lopez Del Egido L."/>
            <person name="Lafos M."/>
            <person name="Langarica-Fuentes A."/>
            <person name="Gebre Yohannes G."/>
            <person name="Young M.W."/>
            <person name="Martin P."/>
            <person name="Gantlett R."/>
            <person name="Kenicer G."/>
            <person name="Hawes C."/>
            <person name="Begg G.S."/>
            <person name="Quilliam R.S."/>
            <person name="Squire G.R."/>
            <person name="Poole P.S."/>
            <person name="Young P.W."/>
            <person name="Iannetta P.M."/>
            <person name="James E.K."/>
        </authorList>
    </citation>
    <scope>NUCLEOTIDE SEQUENCE [LARGE SCALE GENOMIC DNA]</scope>
    <source>
        <strain evidence="1 2">JHI366</strain>
    </source>
</reference>
<gene>
    <name evidence="1" type="ORF">GR197_25045</name>
</gene>